<dbReference type="PROSITE" id="PS50249">
    <property type="entry name" value="MPN"/>
    <property type="match status" value="1"/>
</dbReference>
<keyword evidence="9" id="KW-0804">Transcription</keyword>
<feature type="region of interest" description="Disordered" evidence="12">
    <location>
        <begin position="408"/>
        <end position="440"/>
    </location>
</feature>
<dbReference type="FunFam" id="1.10.10.10:FF:000020">
    <property type="entry name" value="SWI/SNF complex subunit SMARCC2 isoform c"/>
    <property type="match status" value="1"/>
</dbReference>
<dbReference type="AlphaFoldDB" id="A0A7M7T4A7"/>
<dbReference type="EnsemblMetazoa" id="XM_030996989">
    <property type="protein sequence ID" value="XP_030852849"/>
    <property type="gene ID" value="LOC100891059"/>
</dbReference>
<dbReference type="KEGG" id="spu:100891059"/>
<feature type="domain" description="MPN" evidence="14">
    <location>
        <begin position="884"/>
        <end position="1012"/>
    </location>
</feature>
<evidence type="ECO:0000256" key="1">
    <source>
        <dbReference type="ARBA" id="ARBA00007194"/>
    </source>
</evidence>
<dbReference type="SUPFAM" id="SSF102712">
    <property type="entry name" value="JAB1/MPN domain"/>
    <property type="match status" value="1"/>
</dbReference>
<evidence type="ECO:0000256" key="3">
    <source>
        <dbReference type="ARBA" id="ARBA00022723"/>
    </source>
</evidence>
<keyword evidence="19" id="KW-1185">Reference proteome</keyword>
<evidence type="ECO:0000256" key="11">
    <source>
        <dbReference type="ARBA" id="ARBA00032256"/>
    </source>
</evidence>
<dbReference type="PROSITE" id="PS51294">
    <property type="entry name" value="HTH_MYB"/>
    <property type="match status" value="1"/>
</dbReference>
<dbReference type="OrthoDB" id="7464992at2759"/>
<dbReference type="GO" id="GO:0008237">
    <property type="term" value="F:metallopeptidase activity"/>
    <property type="evidence" value="ECO:0000318"/>
    <property type="project" value="GO_Central"/>
</dbReference>
<evidence type="ECO:0000256" key="6">
    <source>
        <dbReference type="ARBA" id="ARBA00023015"/>
    </source>
</evidence>
<proteinExistence type="inferred from homology"/>
<dbReference type="Gene3D" id="1.10.10.60">
    <property type="entry name" value="Homeodomain-like"/>
    <property type="match status" value="1"/>
</dbReference>
<reference evidence="18" key="2">
    <citation type="submission" date="2021-01" db="UniProtKB">
        <authorList>
            <consortium name="EnsemblMetazoa"/>
        </authorList>
    </citation>
    <scope>IDENTIFICATION</scope>
</reference>
<evidence type="ECO:0000313" key="19">
    <source>
        <dbReference type="Proteomes" id="UP000007110"/>
    </source>
</evidence>
<dbReference type="GO" id="GO:0031593">
    <property type="term" value="F:polyubiquitin modification-dependent protein binding"/>
    <property type="evidence" value="ECO:0000318"/>
    <property type="project" value="GO_Central"/>
</dbReference>
<evidence type="ECO:0000259" key="15">
    <source>
        <dbReference type="PROSITE" id="PS50934"/>
    </source>
</evidence>
<dbReference type="FunCoup" id="A0A7M7T4A7">
    <property type="interactions" value="886"/>
</dbReference>
<keyword evidence="7" id="KW-0482">Metalloprotease</keyword>
<keyword evidence="8" id="KW-0238">DNA-binding</keyword>
<dbReference type="InterPro" id="IPR007526">
    <property type="entry name" value="SWIRM"/>
</dbReference>
<feature type="domain" description="SANT" evidence="16">
    <location>
        <begin position="112"/>
        <end position="166"/>
    </location>
</feature>
<keyword evidence="6" id="KW-0805">Transcription regulation</keyword>
<accession>A0A7M7T4A7</accession>
<feature type="domain" description="HTH myb-type" evidence="17">
    <location>
        <begin position="116"/>
        <end position="163"/>
    </location>
</feature>
<feature type="compositionally biased region" description="Acidic residues" evidence="12">
    <location>
        <begin position="1"/>
        <end position="17"/>
    </location>
</feature>
<comment type="similarity">
    <text evidence="1">Belongs to the peptidase M67A family. MYSM1 subfamily.</text>
</comment>
<evidence type="ECO:0000259" key="17">
    <source>
        <dbReference type="PROSITE" id="PS51294"/>
    </source>
</evidence>
<dbReference type="GeneID" id="100891059"/>
<evidence type="ECO:0000256" key="2">
    <source>
        <dbReference type="ARBA" id="ARBA00022670"/>
    </source>
</evidence>
<dbReference type="InterPro" id="IPR017884">
    <property type="entry name" value="SANT_dom"/>
</dbReference>
<evidence type="ECO:0000256" key="12">
    <source>
        <dbReference type="SAM" id="MobiDB-lite"/>
    </source>
</evidence>
<feature type="compositionally biased region" description="Polar residues" evidence="12">
    <location>
        <begin position="521"/>
        <end position="572"/>
    </location>
</feature>
<dbReference type="PROSITE" id="PS50934">
    <property type="entry name" value="SWIRM"/>
    <property type="match status" value="1"/>
</dbReference>
<feature type="compositionally biased region" description="Basic residues" evidence="12">
    <location>
        <begin position="363"/>
        <end position="381"/>
    </location>
</feature>
<feature type="region of interest" description="Disordered" evidence="12">
    <location>
        <begin position="841"/>
        <end position="862"/>
    </location>
</feature>
<name>A0A7M7T4A7_STRPU</name>
<keyword evidence="10" id="KW-0539">Nucleus</keyword>
<dbReference type="GO" id="GO:0003677">
    <property type="term" value="F:DNA binding"/>
    <property type="evidence" value="ECO:0007669"/>
    <property type="project" value="UniProtKB-KW"/>
</dbReference>
<dbReference type="PANTHER" id="PTHR10410">
    <property type="entry name" value="EUKARYOTIC TRANSLATION INITIATION FACTOR 3 -RELATED"/>
    <property type="match status" value="1"/>
</dbReference>
<keyword evidence="2" id="KW-0645">Protease</keyword>
<keyword evidence="5" id="KW-0862">Zinc</keyword>
<dbReference type="OMA" id="FVIMADD"/>
<dbReference type="PROSITE" id="PS51293">
    <property type="entry name" value="SANT"/>
    <property type="match status" value="1"/>
</dbReference>
<evidence type="ECO:0000256" key="9">
    <source>
        <dbReference type="ARBA" id="ARBA00023163"/>
    </source>
</evidence>
<feature type="compositionally biased region" description="Basic and acidic residues" evidence="12">
    <location>
        <begin position="700"/>
        <end position="721"/>
    </location>
</feature>
<dbReference type="GO" id="GO:0006302">
    <property type="term" value="P:double-strand break repair"/>
    <property type="evidence" value="ECO:0000318"/>
    <property type="project" value="GO_Central"/>
</dbReference>
<dbReference type="InterPro" id="IPR001005">
    <property type="entry name" value="SANT/Myb"/>
</dbReference>
<feature type="compositionally biased region" description="Basic and acidic residues" evidence="12">
    <location>
        <begin position="621"/>
        <end position="636"/>
    </location>
</feature>
<dbReference type="InterPro" id="IPR050242">
    <property type="entry name" value="JAMM_MPN+_peptidase_M67A"/>
</dbReference>
<keyword evidence="3" id="KW-0479">Metal-binding</keyword>
<dbReference type="SUPFAM" id="SSF46689">
    <property type="entry name" value="Homeodomain-like"/>
    <property type="match status" value="2"/>
</dbReference>
<dbReference type="InterPro" id="IPR037518">
    <property type="entry name" value="MPN"/>
</dbReference>
<dbReference type="Pfam" id="PF00249">
    <property type="entry name" value="Myb_DNA-binding"/>
    <property type="match status" value="1"/>
</dbReference>
<evidence type="ECO:0000259" key="14">
    <source>
        <dbReference type="PROSITE" id="PS50249"/>
    </source>
</evidence>
<feature type="region of interest" description="Disordered" evidence="12">
    <location>
        <begin position="518"/>
        <end position="729"/>
    </location>
</feature>
<dbReference type="Pfam" id="PF04433">
    <property type="entry name" value="SWIRM"/>
    <property type="match status" value="1"/>
</dbReference>
<dbReference type="GO" id="GO:0070552">
    <property type="term" value="C:BRISC complex"/>
    <property type="evidence" value="ECO:0000318"/>
    <property type="project" value="GO_Central"/>
</dbReference>
<evidence type="ECO:0000256" key="5">
    <source>
        <dbReference type="ARBA" id="ARBA00022833"/>
    </source>
</evidence>
<dbReference type="InParanoid" id="A0A7M7T4A7"/>
<keyword evidence="4" id="KW-0378">Hydrolase</keyword>
<dbReference type="SMART" id="SM00717">
    <property type="entry name" value="SANT"/>
    <property type="match status" value="1"/>
</dbReference>
<protein>
    <recommendedName>
        <fullName evidence="11">Myb-like, SWIRM and MPN domain-containing protein 1</fullName>
    </recommendedName>
</protein>
<reference evidence="19" key="1">
    <citation type="submission" date="2015-02" db="EMBL/GenBank/DDBJ databases">
        <title>Genome sequencing for Strongylocentrotus purpuratus.</title>
        <authorList>
            <person name="Murali S."/>
            <person name="Liu Y."/>
            <person name="Vee V."/>
            <person name="English A."/>
            <person name="Wang M."/>
            <person name="Skinner E."/>
            <person name="Han Y."/>
            <person name="Muzny D.M."/>
            <person name="Worley K.C."/>
            <person name="Gibbs R.A."/>
        </authorList>
    </citation>
    <scope>NUCLEOTIDE SEQUENCE</scope>
</reference>
<dbReference type="PROSITE" id="PS50090">
    <property type="entry name" value="MYB_LIKE"/>
    <property type="match status" value="1"/>
</dbReference>
<dbReference type="RefSeq" id="XP_030852849.1">
    <property type="nucleotide sequence ID" value="XM_030996989.1"/>
</dbReference>
<dbReference type="GO" id="GO:0046872">
    <property type="term" value="F:metal ion binding"/>
    <property type="evidence" value="ECO:0007669"/>
    <property type="project" value="UniProtKB-KW"/>
</dbReference>
<dbReference type="Gene3D" id="1.10.10.10">
    <property type="entry name" value="Winged helix-like DNA-binding domain superfamily/Winged helix DNA-binding domain"/>
    <property type="match status" value="1"/>
</dbReference>
<evidence type="ECO:0000256" key="8">
    <source>
        <dbReference type="ARBA" id="ARBA00023125"/>
    </source>
</evidence>
<dbReference type="InterPro" id="IPR017930">
    <property type="entry name" value="Myb_dom"/>
</dbReference>
<dbReference type="GO" id="GO:0070531">
    <property type="term" value="C:BRCA1-A complex"/>
    <property type="evidence" value="ECO:0000318"/>
    <property type="project" value="GO_Central"/>
</dbReference>
<feature type="domain" description="Myb-like" evidence="13">
    <location>
        <begin position="116"/>
        <end position="159"/>
    </location>
</feature>
<dbReference type="InterPro" id="IPR009057">
    <property type="entry name" value="Homeodomain-like_sf"/>
</dbReference>
<dbReference type="Pfam" id="PF01398">
    <property type="entry name" value="JAB"/>
    <property type="match status" value="1"/>
</dbReference>
<dbReference type="InterPro" id="IPR036388">
    <property type="entry name" value="WH-like_DNA-bd_sf"/>
</dbReference>
<dbReference type="CDD" id="cd00167">
    <property type="entry name" value="SANT"/>
    <property type="match status" value="1"/>
</dbReference>
<organism evidence="18 19">
    <name type="scientific">Strongylocentrotus purpuratus</name>
    <name type="common">Purple sea urchin</name>
    <dbReference type="NCBI Taxonomy" id="7668"/>
    <lineage>
        <taxon>Eukaryota</taxon>
        <taxon>Metazoa</taxon>
        <taxon>Echinodermata</taxon>
        <taxon>Eleutherozoa</taxon>
        <taxon>Echinozoa</taxon>
        <taxon>Echinoidea</taxon>
        <taxon>Euechinoidea</taxon>
        <taxon>Echinacea</taxon>
        <taxon>Camarodonta</taxon>
        <taxon>Echinidea</taxon>
        <taxon>Strongylocentrotidae</taxon>
        <taxon>Strongylocentrotus</taxon>
    </lineage>
</organism>
<dbReference type="CTD" id="114803"/>
<dbReference type="FunFam" id="3.40.140.10:FF:000159">
    <property type="entry name" value="Histone H2A deubiquitinase MYSM1"/>
    <property type="match status" value="1"/>
</dbReference>
<dbReference type="GO" id="GO:0006508">
    <property type="term" value="P:proteolysis"/>
    <property type="evidence" value="ECO:0007669"/>
    <property type="project" value="UniProtKB-KW"/>
</dbReference>
<feature type="compositionally biased region" description="Polar residues" evidence="12">
    <location>
        <begin position="31"/>
        <end position="40"/>
    </location>
</feature>
<feature type="compositionally biased region" description="Polar residues" evidence="12">
    <location>
        <begin position="665"/>
        <end position="684"/>
    </location>
</feature>
<dbReference type="FunFam" id="1.10.10.60:FF:000151">
    <property type="entry name" value="histone H2A deubiquitinase MYSM1 isoform X2"/>
    <property type="match status" value="1"/>
</dbReference>
<feature type="compositionally biased region" description="Polar residues" evidence="12">
    <location>
        <begin position="271"/>
        <end position="282"/>
    </location>
</feature>
<dbReference type="Proteomes" id="UP000007110">
    <property type="component" value="Unassembled WGS sequence"/>
</dbReference>
<dbReference type="Gene3D" id="3.40.140.10">
    <property type="entry name" value="Cytidine Deaminase, domain 2"/>
    <property type="match status" value="1"/>
</dbReference>
<feature type="compositionally biased region" description="Basic and acidic residues" evidence="12">
    <location>
        <begin position="576"/>
        <end position="585"/>
    </location>
</feature>
<evidence type="ECO:0000259" key="13">
    <source>
        <dbReference type="PROSITE" id="PS50090"/>
    </source>
</evidence>
<evidence type="ECO:0000256" key="7">
    <source>
        <dbReference type="ARBA" id="ARBA00023049"/>
    </source>
</evidence>
<evidence type="ECO:0000256" key="10">
    <source>
        <dbReference type="ARBA" id="ARBA00023242"/>
    </source>
</evidence>
<evidence type="ECO:0000259" key="16">
    <source>
        <dbReference type="PROSITE" id="PS51293"/>
    </source>
</evidence>
<feature type="region of interest" description="Disordered" evidence="12">
    <location>
        <begin position="257"/>
        <end position="282"/>
    </location>
</feature>
<sequence length="1138" mass="127694">METEDTELDVEGVDDDGPSSLGLDMDPNELPSASSHLSPELSQHPWLTFDEQFNSHIPTVILHDDMDESSRATIHQMIKEENSYLQTKKIMRCKNKGLKTLFIPKKPKKLSSFNTRWTEEEKDLFKEGIDEHGHRWKKIADVIKTRNHVQVKNYARNYLQNQTASKDGQDFSNKCSVKVLESQTSQRLEADGEGPMDGNEEHGGDSKEDQHLLVLDDEEEEDVDIDVEETSDIEQKGPGLQSTLLFGDILRHSVPIDNTDLDSQQDKTSDFAGNTEQGNENLDQKQRATINQKTITKLKDSKSPSPEMQTDIGADDVDVNIAVNVAAIMNDNGLLNIKTENQSSEEDAELTICLSGQTTNPRKDRRLKKNRRGWKGSRKRMKESSEEECSEDECEALVVVPVIDSVTTTQESSLPGNMRPGRGLKTRKKEGMKQNKRKARRKQILVKEEMEFEVKSEEHDYYSEGYMEIESEMEKGGCDRKEHEITSGIKTVFVRNKDYTQLCKSSLDEKSVIARIVQSEPDATSSADTQHSSSEGSGQQNTSGCSSMGQIVKHSSSEGSGQQNTSGCSSMGQIVKEFEEKRTLELSHQQVSRDPPSFEALQTPTTEDSEASNERNVGPECSKEHQDKDDDRDKTGSGDGEDEGSNNAGQTTGGEESDDEDEGSNNAGQTTGGEESNDDTNSFEQIKDQSCEESDEEIIEPPKEEVTLDPSHVTEGEKEAHPNFFDFSSSAKTPERYLAIRNHIIKFWLKIKPTYLNKTAARNGLKSGGDVNLIGLIHEYLESIGAINFGAYNPNQQKVKKRRSTVERWANMYDPEAKTSRLESMRPRRKIFSKFPGDIDDKTSSVIEKQKKPKSKPPKPPAYDPFKLIDCHKFSSTLPAPFSVKVKGDAMVTMDVHSHLSTTEVIGLLGGDFDPVRAILEVRIARPCRSLSTGMQCEMDPVSQTEACEDIQSAGCRVVGWYHSHPTFSPNPSIRDIETQGHFQDWFSQDTKTPFIGVIVSPYHSRQLVTSKINCLTVSQQWSPDHQCWRPYKFDFSVYQDKDVVASHQQLLSIASHLIAEFAQYKYRVEMLWVCPGQSGITYLEKMLESISTSLCGCEETKAETVSKLKYMVYAHFDNPTIIKDSTLDVTLSFDSSP</sequence>
<dbReference type="InterPro" id="IPR000555">
    <property type="entry name" value="JAMM/MPN+_dom"/>
</dbReference>
<feature type="compositionally biased region" description="Basic residues" evidence="12">
    <location>
        <begin position="422"/>
        <end position="440"/>
    </location>
</feature>
<evidence type="ECO:0000256" key="4">
    <source>
        <dbReference type="ARBA" id="ARBA00022801"/>
    </source>
</evidence>
<feature type="region of interest" description="Disordered" evidence="12">
    <location>
        <begin position="357"/>
        <end position="387"/>
    </location>
</feature>
<feature type="domain" description="SWIRM" evidence="15">
    <location>
        <begin position="699"/>
        <end position="798"/>
    </location>
</feature>
<feature type="region of interest" description="Disordered" evidence="12">
    <location>
        <begin position="183"/>
        <end position="210"/>
    </location>
</feature>
<evidence type="ECO:0000313" key="18">
    <source>
        <dbReference type="EnsemblMetazoa" id="XP_030852849"/>
    </source>
</evidence>
<feature type="compositionally biased region" description="Basic and acidic residues" evidence="12">
    <location>
        <begin position="199"/>
        <end position="210"/>
    </location>
</feature>
<feature type="region of interest" description="Disordered" evidence="12">
    <location>
        <begin position="1"/>
        <end position="40"/>
    </location>
</feature>